<dbReference type="Gene3D" id="2.70.150.10">
    <property type="entry name" value="Calcium-transporting ATPase, cytoplasmic transduction domain A"/>
    <property type="match status" value="1"/>
</dbReference>
<dbReference type="SUPFAM" id="SSF81665">
    <property type="entry name" value="Calcium ATPase, transmembrane domain M"/>
    <property type="match status" value="1"/>
</dbReference>
<evidence type="ECO:0000259" key="13">
    <source>
        <dbReference type="PROSITE" id="PS50846"/>
    </source>
</evidence>
<feature type="transmembrane region" description="Helical" evidence="12">
    <location>
        <begin position="142"/>
        <end position="163"/>
    </location>
</feature>
<dbReference type="GO" id="GO:0005524">
    <property type="term" value="F:ATP binding"/>
    <property type="evidence" value="ECO:0007669"/>
    <property type="project" value="UniProtKB-UniRule"/>
</dbReference>
<keyword evidence="7" id="KW-1278">Translocase</keyword>
<keyword evidence="12" id="KW-1003">Cell membrane</keyword>
<dbReference type="InterPro" id="IPR036163">
    <property type="entry name" value="HMA_dom_sf"/>
</dbReference>
<dbReference type="Pfam" id="PF00403">
    <property type="entry name" value="HMA"/>
    <property type="match status" value="1"/>
</dbReference>
<dbReference type="PRINTS" id="PR00943">
    <property type="entry name" value="CUATPASE"/>
</dbReference>
<dbReference type="PROSITE" id="PS50846">
    <property type="entry name" value="HMA_2"/>
    <property type="match status" value="1"/>
</dbReference>
<dbReference type="NCBIfam" id="TIGR01525">
    <property type="entry name" value="ATPase-IB_hvy"/>
    <property type="match status" value="1"/>
</dbReference>
<dbReference type="InterPro" id="IPR006121">
    <property type="entry name" value="HMA_dom"/>
</dbReference>
<comment type="caution">
    <text evidence="14">The sequence shown here is derived from an EMBL/GenBank/DDBJ whole genome shotgun (WGS) entry which is preliminary data.</text>
</comment>
<dbReference type="InterPro" id="IPR008250">
    <property type="entry name" value="ATPase_P-typ_transduc_dom_A_sf"/>
</dbReference>
<organism evidence="14">
    <name type="scientific">Ignavibacterium album</name>
    <dbReference type="NCBI Taxonomy" id="591197"/>
    <lineage>
        <taxon>Bacteria</taxon>
        <taxon>Pseudomonadati</taxon>
        <taxon>Ignavibacteriota</taxon>
        <taxon>Ignavibacteria</taxon>
        <taxon>Ignavibacteriales</taxon>
        <taxon>Ignavibacteriaceae</taxon>
        <taxon>Ignavibacterium</taxon>
    </lineage>
</organism>
<dbReference type="InterPro" id="IPR059000">
    <property type="entry name" value="ATPase_P-type_domA"/>
</dbReference>
<protein>
    <recommendedName>
        <fullName evidence="10">P-type Cu(2+) transporter</fullName>
        <ecNumber evidence="10">7.2.2.9</ecNumber>
    </recommendedName>
</protein>
<dbReference type="CDD" id="cd00371">
    <property type="entry name" value="HMA"/>
    <property type="match status" value="1"/>
</dbReference>
<evidence type="ECO:0000256" key="10">
    <source>
        <dbReference type="ARBA" id="ARBA00038904"/>
    </source>
</evidence>
<dbReference type="InterPro" id="IPR044492">
    <property type="entry name" value="P_typ_ATPase_HD_dom"/>
</dbReference>
<dbReference type="GO" id="GO:0055070">
    <property type="term" value="P:copper ion homeostasis"/>
    <property type="evidence" value="ECO:0007669"/>
    <property type="project" value="TreeGrafter"/>
</dbReference>
<evidence type="ECO:0000256" key="12">
    <source>
        <dbReference type="RuleBase" id="RU362081"/>
    </source>
</evidence>
<name>A0A7V2ZIR9_9BACT</name>
<evidence type="ECO:0000256" key="1">
    <source>
        <dbReference type="ARBA" id="ARBA00004127"/>
    </source>
</evidence>
<evidence type="ECO:0000256" key="6">
    <source>
        <dbReference type="ARBA" id="ARBA00022840"/>
    </source>
</evidence>
<dbReference type="GO" id="GO:0005507">
    <property type="term" value="F:copper ion binding"/>
    <property type="evidence" value="ECO:0007669"/>
    <property type="project" value="TreeGrafter"/>
</dbReference>
<comment type="subcellular location">
    <subcellularLocation>
        <location evidence="12">Cell membrane</location>
    </subcellularLocation>
    <subcellularLocation>
        <location evidence="1">Endomembrane system</location>
        <topology evidence="1">Multi-pass membrane protein</topology>
    </subcellularLocation>
</comment>
<gene>
    <name evidence="14" type="primary">cadA</name>
    <name evidence="14" type="ORF">ENS31_04180</name>
</gene>
<comment type="similarity">
    <text evidence="2 12">Belongs to the cation transport ATPase (P-type) (TC 3.A.3) family. Type IB subfamily.</text>
</comment>
<dbReference type="SUPFAM" id="SSF56784">
    <property type="entry name" value="HAD-like"/>
    <property type="match status" value="1"/>
</dbReference>
<evidence type="ECO:0000256" key="2">
    <source>
        <dbReference type="ARBA" id="ARBA00006024"/>
    </source>
</evidence>
<dbReference type="FunFam" id="3.30.70.100:FF:000005">
    <property type="entry name" value="Copper-exporting P-type ATPase A"/>
    <property type="match status" value="1"/>
</dbReference>
<dbReference type="GO" id="GO:0005886">
    <property type="term" value="C:plasma membrane"/>
    <property type="evidence" value="ECO:0007669"/>
    <property type="project" value="UniProtKB-SubCell"/>
</dbReference>
<evidence type="ECO:0000256" key="3">
    <source>
        <dbReference type="ARBA" id="ARBA00022692"/>
    </source>
</evidence>
<dbReference type="PRINTS" id="PR00119">
    <property type="entry name" value="CATATPASE"/>
</dbReference>
<feature type="domain" description="HMA" evidence="13">
    <location>
        <begin position="7"/>
        <end position="73"/>
    </location>
</feature>
<dbReference type="FunFam" id="2.70.150.10:FF:000002">
    <property type="entry name" value="Copper-transporting ATPase 1, putative"/>
    <property type="match status" value="1"/>
</dbReference>
<dbReference type="InterPro" id="IPR017969">
    <property type="entry name" value="Heavy-metal-associated_CS"/>
</dbReference>
<dbReference type="InterPro" id="IPR023299">
    <property type="entry name" value="ATPase_P-typ_cyto_dom_N"/>
</dbReference>
<dbReference type="InterPro" id="IPR001757">
    <property type="entry name" value="P_typ_ATPase"/>
</dbReference>
<dbReference type="SUPFAM" id="SSF55008">
    <property type="entry name" value="HMA, heavy metal-associated domain"/>
    <property type="match status" value="1"/>
</dbReference>
<dbReference type="PROSITE" id="PS01047">
    <property type="entry name" value="HMA_1"/>
    <property type="match status" value="1"/>
</dbReference>
<keyword evidence="14" id="KW-0378">Hydrolase</keyword>
<feature type="transmembrane region" description="Helical" evidence="12">
    <location>
        <begin position="386"/>
        <end position="416"/>
    </location>
</feature>
<evidence type="ECO:0000256" key="4">
    <source>
        <dbReference type="ARBA" id="ARBA00022723"/>
    </source>
</evidence>
<comment type="catalytic activity">
    <reaction evidence="11">
        <text>Cu(2+)(in) + ATP + H2O = Cu(2+)(out) + ADP + phosphate + H(+)</text>
        <dbReference type="Rhea" id="RHEA:10376"/>
        <dbReference type="ChEBI" id="CHEBI:15377"/>
        <dbReference type="ChEBI" id="CHEBI:15378"/>
        <dbReference type="ChEBI" id="CHEBI:29036"/>
        <dbReference type="ChEBI" id="CHEBI:30616"/>
        <dbReference type="ChEBI" id="CHEBI:43474"/>
        <dbReference type="ChEBI" id="CHEBI:456216"/>
        <dbReference type="EC" id="7.2.2.9"/>
    </reaction>
</comment>
<sequence>MKTIEAKKISLPIEGMTCASCVTRVEKALAKTPGVKAVAVNLATEKAMLEVDLKEFDLNKAKELVEDAGYKVLTISDEDSIHLPNQTTQTKQDGISDYESKIKKDFFTSLLLTIPVFILSMGMMWTDFRNIIPLNDDQMNKFLMLLTTPIIFIPGKRFFSIFWKNTLHFTADMNSLVAIGTGSAYLYSLFLTLFPELFPHQHISHVYYDSTAVIITLILMGKWLEARAKSKTNDAIKKLIALRPETAFVLVDGKEIEKRIEDLQKDDIVIVKPGNKIPADGIIIKGYTFVNEAMLTGESLPVEKSVNDKVIGGSINENGTFEFKVTATGDNSVLGNIIKLVEEAQGSKAPIQKLADKIAAIFVPIVILIAIASFLFWIFYSSDFSIALMNFVAVLIIACPCALGLATPTALIVGLGKAAQKGILIKDAESLELAHKVNVVLLDKTGTITSGIPEVSKVITFGYSENEILSLLLPAEKRSEHPLGKSIVNYAKKFDLTEFALDEFETKTGFGIKAKVNGKELLIGNKKLMDESDVDLTLLENNGLNLNKHSDTQVFISIDKKLAAIILIADKIKETSIEAIRLLKEMNIKTVILSGDNRKTAESIANKVGIDEVRSELLPEDKLKFLSEFKDKKNIVAFVGDGINDAPALAKADVGIAIGSGTDVALETADIVLLNNDLINVANAIRISKQVVRTIKQNLFWAFIYNIVGIPLAAIGMLNPMIAALAMSFSSVSVVSNSLRLKRSTL</sequence>
<dbReference type="EC" id="7.2.2.9" evidence="10"/>
<dbReference type="InterPro" id="IPR023298">
    <property type="entry name" value="ATPase_P-typ_TM_dom_sf"/>
</dbReference>
<evidence type="ECO:0000256" key="5">
    <source>
        <dbReference type="ARBA" id="ARBA00022741"/>
    </source>
</evidence>
<dbReference type="Gene3D" id="3.30.70.100">
    <property type="match status" value="1"/>
</dbReference>
<keyword evidence="6 12" id="KW-0067">ATP-binding</keyword>
<dbReference type="CDD" id="cd02094">
    <property type="entry name" value="P-type_ATPase_Cu-like"/>
    <property type="match status" value="1"/>
</dbReference>
<dbReference type="PANTHER" id="PTHR43520">
    <property type="entry name" value="ATP7, ISOFORM B"/>
    <property type="match status" value="1"/>
</dbReference>
<proteinExistence type="inferred from homology"/>
<dbReference type="Pfam" id="PF00702">
    <property type="entry name" value="Hydrolase"/>
    <property type="match status" value="1"/>
</dbReference>
<reference evidence="14" key="1">
    <citation type="journal article" date="2020" name="mSystems">
        <title>Genome- and Community-Level Interaction Insights into Carbon Utilization and Element Cycling Functions of Hydrothermarchaeota in Hydrothermal Sediment.</title>
        <authorList>
            <person name="Zhou Z."/>
            <person name="Liu Y."/>
            <person name="Xu W."/>
            <person name="Pan J."/>
            <person name="Luo Z.H."/>
            <person name="Li M."/>
        </authorList>
    </citation>
    <scope>NUCLEOTIDE SEQUENCE [LARGE SCALE GENOMIC DNA]</scope>
    <source>
        <strain evidence="14">SpSt-479</strain>
    </source>
</reference>
<keyword evidence="5 12" id="KW-0547">Nucleotide-binding</keyword>
<dbReference type="NCBIfam" id="TIGR01512">
    <property type="entry name" value="ATPase-IB2_Cd"/>
    <property type="match status" value="1"/>
</dbReference>
<dbReference type="PROSITE" id="PS00154">
    <property type="entry name" value="ATPASE_E1_E2"/>
    <property type="match status" value="1"/>
</dbReference>
<keyword evidence="8 12" id="KW-1133">Transmembrane helix</keyword>
<evidence type="ECO:0000256" key="8">
    <source>
        <dbReference type="ARBA" id="ARBA00022989"/>
    </source>
</evidence>
<keyword evidence="3 12" id="KW-0812">Transmembrane</keyword>
<dbReference type="SFLD" id="SFLDG00002">
    <property type="entry name" value="C1.7:_P-type_atpase_like"/>
    <property type="match status" value="1"/>
</dbReference>
<evidence type="ECO:0000313" key="14">
    <source>
        <dbReference type="EMBL" id="HFI90717.1"/>
    </source>
</evidence>
<dbReference type="Gene3D" id="3.40.1110.10">
    <property type="entry name" value="Calcium-transporting ATPase, cytoplasmic domain N"/>
    <property type="match status" value="1"/>
</dbReference>
<keyword evidence="9 12" id="KW-0472">Membrane</keyword>
<dbReference type="EMBL" id="DSUJ01000008">
    <property type="protein sequence ID" value="HFI90717.1"/>
    <property type="molecule type" value="Genomic_DNA"/>
</dbReference>
<dbReference type="InterPro" id="IPR036412">
    <property type="entry name" value="HAD-like_sf"/>
</dbReference>
<evidence type="ECO:0000256" key="7">
    <source>
        <dbReference type="ARBA" id="ARBA00022967"/>
    </source>
</evidence>
<dbReference type="SFLD" id="SFLDF00027">
    <property type="entry name" value="p-type_atpase"/>
    <property type="match status" value="1"/>
</dbReference>
<dbReference type="NCBIfam" id="TIGR01511">
    <property type="entry name" value="ATPase-IB1_Cu"/>
    <property type="match status" value="1"/>
</dbReference>
<dbReference type="SFLD" id="SFLDS00003">
    <property type="entry name" value="Haloacid_Dehalogenase"/>
    <property type="match status" value="1"/>
</dbReference>
<feature type="transmembrane region" description="Helical" evidence="12">
    <location>
        <begin position="358"/>
        <end position="380"/>
    </location>
</feature>
<dbReference type="Gene3D" id="3.40.50.1000">
    <property type="entry name" value="HAD superfamily/HAD-like"/>
    <property type="match status" value="1"/>
</dbReference>
<feature type="transmembrane region" description="Helical" evidence="12">
    <location>
        <begin position="175"/>
        <end position="194"/>
    </location>
</feature>
<dbReference type="GO" id="GO:0043682">
    <property type="term" value="F:P-type divalent copper transporter activity"/>
    <property type="evidence" value="ECO:0007669"/>
    <property type="project" value="UniProtKB-EC"/>
</dbReference>
<feature type="transmembrane region" description="Helical" evidence="12">
    <location>
        <begin position="698"/>
        <end position="715"/>
    </location>
</feature>
<feature type="transmembrane region" description="Helical" evidence="12">
    <location>
        <begin position="206"/>
        <end position="224"/>
    </location>
</feature>
<dbReference type="PANTHER" id="PTHR43520:SF8">
    <property type="entry name" value="P-TYPE CU(+) TRANSPORTER"/>
    <property type="match status" value="1"/>
</dbReference>
<feature type="transmembrane region" description="Helical" evidence="12">
    <location>
        <begin position="106"/>
        <end position="126"/>
    </location>
</feature>
<dbReference type="InterPro" id="IPR023214">
    <property type="entry name" value="HAD_sf"/>
</dbReference>
<dbReference type="InterPro" id="IPR018303">
    <property type="entry name" value="ATPase_P-typ_P_site"/>
</dbReference>
<evidence type="ECO:0000256" key="11">
    <source>
        <dbReference type="ARBA" id="ARBA00047424"/>
    </source>
</evidence>
<dbReference type="GO" id="GO:0016887">
    <property type="term" value="F:ATP hydrolysis activity"/>
    <property type="evidence" value="ECO:0007669"/>
    <property type="project" value="InterPro"/>
</dbReference>
<dbReference type="InterPro" id="IPR027256">
    <property type="entry name" value="P-typ_ATPase_IB"/>
</dbReference>
<evidence type="ECO:0000256" key="9">
    <source>
        <dbReference type="ARBA" id="ARBA00023136"/>
    </source>
</evidence>
<accession>A0A7V2ZIR9</accession>
<dbReference type="NCBIfam" id="TIGR01494">
    <property type="entry name" value="ATPase_P-type"/>
    <property type="match status" value="1"/>
</dbReference>
<dbReference type="Pfam" id="PF00122">
    <property type="entry name" value="E1-E2_ATPase"/>
    <property type="match status" value="1"/>
</dbReference>
<dbReference type="SUPFAM" id="SSF81653">
    <property type="entry name" value="Calcium ATPase, transduction domain A"/>
    <property type="match status" value="1"/>
</dbReference>
<dbReference type="GO" id="GO:0012505">
    <property type="term" value="C:endomembrane system"/>
    <property type="evidence" value="ECO:0007669"/>
    <property type="project" value="UniProtKB-SubCell"/>
</dbReference>
<dbReference type="AlphaFoldDB" id="A0A7V2ZIR9"/>
<keyword evidence="4 12" id="KW-0479">Metal-binding</keyword>